<accession>A0A317L1Q6</accession>
<proteinExistence type="predicted"/>
<keyword evidence="1" id="KW-0812">Transmembrane</keyword>
<gene>
    <name evidence="3" type="ORF">DLJ74_05620</name>
</gene>
<keyword evidence="1" id="KW-0472">Membrane</keyword>
<sequence length="60" mass="6460">MNKLLMKLWTEEEGLGTLELLLIVAVLVGVAILFGNTIVEWVQDIIEGINPTPPSVPSGS</sequence>
<evidence type="ECO:0000256" key="1">
    <source>
        <dbReference type="SAM" id="Phobius"/>
    </source>
</evidence>
<keyword evidence="4" id="KW-1185">Reference proteome</keyword>
<dbReference type="RefSeq" id="WP_054787202.1">
    <property type="nucleotide sequence ID" value="NZ_QGTD01000005.1"/>
</dbReference>
<dbReference type="EMBL" id="QGTD01000005">
    <property type="protein sequence ID" value="PWU69453.1"/>
    <property type="molecule type" value="Genomic_DNA"/>
</dbReference>
<dbReference type="Proteomes" id="UP000245624">
    <property type="component" value="Unassembled WGS sequence"/>
</dbReference>
<organism evidence="3 4">
    <name type="scientific">Gracilibacillus dipsosauri</name>
    <dbReference type="NCBI Taxonomy" id="178340"/>
    <lineage>
        <taxon>Bacteria</taxon>
        <taxon>Bacillati</taxon>
        <taxon>Bacillota</taxon>
        <taxon>Bacilli</taxon>
        <taxon>Bacillales</taxon>
        <taxon>Bacillaceae</taxon>
        <taxon>Gracilibacillus</taxon>
    </lineage>
</organism>
<comment type="caution">
    <text evidence="3">The sequence shown here is derived from an EMBL/GenBank/DDBJ whole genome shotgun (WGS) entry which is preliminary data.</text>
</comment>
<dbReference type="AlphaFoldDB" id="A0A317L1Q6"/>
<name>A0A317L1Q6_9BACI</name>
<dbReference type="Pfam" id="PF16982">
    <property type="entry name" value="Flp1_like"/>
    <property type="match status" value="1"/>
</dbReference>
<feature type="domain" description="Putative Flagellin Flp1-like" evidence="2">
    <location>
        <begin position="7"/>
        <end position="50"/>
    </location>
</feature>
<evidence type="ECO:0000313" key="3">
    <source>
        <dbReference type="EMBL" id="PWU69453.1"/>
    </source>
</evidence>
<feature type="transmembrane region" description="Helical" evidence="1">
    <location>
        <begin position="20"/>
        <end position="39"/>
    </location>
</feature>
<reference evidence="3 4" key="1">
    <citation type="submission" date="2018-05" db="EMBL/GenBank/DDBJ databases">
        <title>Genomic analysis of Gracilibacillus dipsosauri DD1 reveals novel features of a salt-tolerant amylase.</title>
        <authorList>
            <person name="Deutch C.E."/>
            <person name="Yang S."/>
        </authorList>
    </citation>
    <scope>NUCLEOTIDE SEQUENCE [LARGE SCALE GENOMIC DNA]</scope>
    <source>
        <strain evidence="3 4">DD1</strain>
    </source>
</reference>
<keyword evidence="1" id="KW-1133">Transmembrane helix</keyword>
<dbReference type="InterPro" id="IPR031564">
    <property type="entry name" value="Flp1-like"/>
</dbReference>
<evidence type="ECO:0000313" key="4">
    <source>
        <dbReference type="Proteomes" id="UP000245624"/>
    </source>
</evidence>
<protein>
    <recommendedName>
        <fullName evidence="2">Putative Flagellin Flp1-like domain-containing protein</fullName>
    </recommendedName>
</protein>
<evidence type="ECO:0000259" key="2">
    <source>
        <dbReference type="Pfam" id="PF16982"/>
    </source>
</evidence>